<evidence type="ECO:0000313" key="4">
    <source>
        <dbReference type="Proteomes" id="UP000030151"/>
    </source>
</evidence>
<dbReference type="EMBL" id="JELW01000038">
    <property type="protein sequence ID" value="EXU97333.1"/>
    <property type="molecule type" value="Genomic_DNA"/>
</dbReference>
<protein>
    <submittedName>
        <fullName evidence="3">NUDIX domain protein</fullName>
    </submittedName>
</protein>
<feature type="region of interest" description="Disordered" evidence="1">
    <location>
        <begin position="107"/>
        <end position="131"/>
    </location>
</feature>
<evidence type="ECO:0000259" key="2">
    <source>
        <dbReference type="Pfam" id="PF00293"/>
    </source>
</evidence>
<evidence type="ECO:0000313" key="3">
    <source>
        <dbReference type="EMBL" id="EXU97333.1"/>
    </source>
</evidence>
<dbReference type="SUPFAM" id="SSF55811">
    <property type="entry name" value="Nudix"/>
    <property type="match status" value="1"/>
</dbReference>
<dbReference type="AlphaFoldDB" id="A0A014PLB8"/>
<dbReference type="InterPro" id="IPR000086">
    <property type="entry name" value="NUDIX_hydrolase_dom"/>
</dbReference>
<evidence type="ECO:0000256" key="1">
    <source>
        <dbReference type="SAM" id="MobiDB-lite"/>
    </source>
</evidence>
<dbReference type="Proteomes" id="UP000030151">
    <property type="component" value="Unassembled WGS sequence"/>
</dbReference>
<organism evidence="3 4">
    <name type="scientific">Metarhizium robertsii</name>
    <dbReference type="NCBI Taxonomy" id="568076"/>
    <lineage>
        <taxon>Eukaryota</taxon>
        <taxon>Fungi</taxon>
        <taxon>Dikarya</taxon>
        <taxon>Ascomycota</taxon>
        <taxon>Pezizomycotina</taxon>
        <taxon>Sordariomycetes</taxon>
        <taxon>Hypocreomycetidae</taxon>
        <taxon>Hypocreales</taxon>
        <taxon>Clavicipitaceae</taxon>
        <taxon>Metarhizium</taxon>
    </lineage>
</organism>
<dbReference type="Gene3D" id="3.90.79.10">
    <property type="entry name" value="Nucleoside Triphosphate Pyrophosphohydrolase"/>
    <property type="match status" value="1"/>
</dbReference>
<name>A0A014PLB8_9HYPO</name>
<dbReference type="eggNOG" id="ENOG502RNPH">
    <property type="taxonomic scope" value="Eukaryota"/>
</dbReference>
<comment type="caution">
    <text evidence="3">The sequence shown here is derived from an EMBL/GenBank/DDBJ whole genome shotgun (WGS) entry which is preliminary data.</text>
</comment>
<gene>
    <name evidence="3" type="ORF">X797_009614</name>
</gene>
<dbReference type="Pfam" id="PF00293">
    <property type="entry name" value="NUDIX"/>
    <property type="match status" value="1"/>
</dbReference>
<dbReference type="InterPro" id="IPR015797">
    <property type="entry name" value="NUDIX_hydrolase-like_dom_sf"/>
</dbReference>
<proteinExistence type="predicted"/>
<dbReference type="OrthoDB" id="276276at2759"/>
<sequence length="243" mass="27285">MDEPYTVSDAIPACLKGRPSEFLSSRPHLQRLMAAAMVFRARQGAAAAQTLLLRRAPSDSYPLRWEVPGGSTSDRKDGSVLDGVRRELREETGLGARRMLYTVGMLEEAPPMPTPTDLGAEEEEARNDEGDDARTVSFWEFDQRHGMVRWGKVTVVVDVDEDLGDGSVVRLDEREHDRWAWATRAEVEAGRWADGEEIRFVTEGSWRSILEGFRLYAEKADKEREMDGPRLMAKFGGKANKGL</sequence>
<feature type="domain" description="Nudix hydrolase" evidence="2">
    <location>
        <begin position="34"/>
        <end position="187"/>
    </location>
</feature>
<accession>A0A014PLB8</accession>
<feature type="compositionally biased region" description="Acidic residues" evidence="1">
    <location>
        <begin position="119"/>
        <end position="131"/>
    </location>
</feature>
<reference evidence="3 4" key="1">
    <citation type="submission" date="2014-02" db="EMBL/GenBank/DDBJ databases">
        <title>The genome sequence of the entomopathogenic fungus Metarhizium robertsii ARSEF 2575.</title>
        <authorList>
            <person name="Giuliano Garisto Donzelli B."/>
            <person name="Roe B.A."/>
            <person name="Macmil S.L."/>
            <person name="Krasnoff S.B."/>
            <person name="Gibson D.M."/>
        </authorList>
    </citation>
    <scope>NUCLEOTIDE SEQUENCE [LARGE SCALE GENOMIC DNA]</scope>
    <source>
        <strain evidence="3 4">ARSEF 2575</strain>
    </source>
</reference>
<dbReference type="HOGENOM" id="CLU_067850_0_0_1"/>